<proteinExistence type="predicted"/>
<comment type="caution">
    <text evidence="1">The sequence shown here is derived from an EMBL/GenBank/DDBJ whole genome shotgun (WGS) entry which is preliminary data.</text>
</comment>
<gene>
    <name evidence="1" type="ORF">S12H4_06681</name>
</gene>
<evidence type="ECO:0000313" key="1">
    <source>
        <dbReference type="EMBL" id="GAI70807.1"/>
    </source>
</evidence>
<protein>
    <submittedName>
        <fullName evidence="1">Uncharacterized protein</fullName>
    </submittedName>
</protein>
<dbReference type="EMBL" id="BARW01002376">
    <property type="protein sequence ID" value="GAI70807.1"/>
    <property type="molecule type" value="Genomic_DNA"/>
</dbReference>
<name>X1QQH2_9ZZZZ</name>
<organism evidence="1">
    <name type="scientific">marine sediment metagenome</name>
    <dbReference type="NCBI Taxonomy" id="412755"/>
    <lineage>
        <taxon>unclassified sequences</taxon>
        <taxon>metagenomes</taxon>
        <taxon>ecological metagenomes</taxon>
    </lineage>
</organism>
<reference evidence="1" key="1">
    <citation type="journal article" date="2014" name="Front. Microbiol.">
        <title>High frequency of phylogenetically diverse reductive dehalogenase-homologous genes in deep subseafloor sedimentary metagenomes.</title>
        <authorList>
            <person name="Kawai M."/>
            <person name="Futagami T."/>
            <person name="Toyoda A."/>
            <person name="Takaki Y."/>
            <person name="Nishi S."/>
            <person name="Hori S."/>
            <person name="Arai W."/>
            <person name="Tsubouchi T."/>
            <person name="Morono Y."/>
            <person name="Uchiyama I."/>
            <person name="Ito T."/>
            <person name="Fujiyama A."/>
            <person name="Inagaki F."/>
            <person name="Takami H."/>
        </authorList>
    </citation>
    <scope>NUCLEOTIDE SEQUENCE</scope>
    <source>
        <strain evidence="1">Expedition CK06-06</strain>
    </source>
</reference>
<sequence length="74" mass="8700">MGLFDRLSLWSPAGAGVLATKGRTTKDDHKIRILRQHEYWNFYNGKHWQYPKEENVPQVTLNYCRAFVNKSVAF</sequence>
<feature type="non-terminal residue" evidence="1">
    <location>
        <position position="74"/>
    </location>
</feature>
<accession>X1QQH2</accession>
<dbReference type="AlphaFoldDB" id="X1QQH2"/>